<feature type="transmembrane region" description="Helical" evidence="8">
    <location>
        <begin position="294"/>
        <end position="317"/>
    </location>
</feature>
<feature type="signal peptide" evidence="9">
    <location>
        <begin position="1"/>
        <end position="20"/>
    </location>
</feature>
<evidence type="ECO:0000313" key="10">
    <source>
        <dbReference type="EMBL" id="PTX19635.1"/>
    </source>
</evidence>
<keyword evidence="4 8" id="KW-1003">Cell membrane</keyword>
<keyword evidence="9" id="KW-0732">Signal</keyword>
<dbReference type="PANTHER" id="PTHR30330">
    <property type="entry name" value="AGSS FAMILY TRANSPORTER, SODIUM-ALANINE"/>
    <property type="match status" value="1"/>
</dbReference>
<evidence type="ECO:0000256" key="8">
    <source>
        <dbReference type="RuleBase" id="RU363064"/>
    </source>
</evidence>
<dbReference type="Proteomes" id="UP000244225">
    <property type="component" value="Unassembled WGS sequence"/>
</dbReference>
<keyword evidence="5 8" id="KW-0812">Transmembrane</keyword>
<sequence>MKKFSLAAALSLGACSNLFAQTNTMSVDEKIDAAIGPAAQFISDIIFYELPVAGYGIPLILVWLLAGALFFTVYLGFINIRGFRYALDIVRGKYNQADAPGEVSHFQALTAAVSGTVGLGNIAGVAIAISLGGPGATFWMIMAGLLGMSTKFVSCTLGVKYRDNHADGTVSGGPMHYLNKGMRERGMAGLGKFLAAFFAIMCIGGAIGAGNMFQINQATQQFVAVTGGEAGSWFGDGNAWIFGLIMAVLVGLVILGGMKSIARVTEKVVPLMCAIYIIAATVVLISNFKLIPGAFAAIFEGAFSTSAVGGGLVGVMIQGLRRGMFSNEAGIGSASIAHSAVKTNVPVTEGFVASLEPFIDTVIVCTMTALVIVVTGAYQLDAAGDGIALTSTAFATVINWFPIVLAAAVILFAFSTMITWSYYGLKSWTYLFGNTKTTNISFKVLFCAFVVLGAPMQLGSVVAFSDAMLFAMSIPNMVGLYMMAPTVKREMQDFLAYARSDNNKPLTKEAVRTEAEATNA</sequence>
<dbReference type="GO" id="GO:0005283">
    <property type="term" value="F:amino acid:sodium symporter activity"/>
    <property type="evidence" value="ECO:0007669"/>
    <property type="project" value="InterPro"/>
</dbReference>
<feature type="chain" id="PRO_5015518204" evidence="9">
    <location>
        <begin position="21"/>
        <end position="520"/>
    </location>
</feature>
<comment type="subcellular location">
    <subcellularLocation>
        <location evidence="1 8">Cell membrane</location>
        <topology evidence="1 8">Multi-pass membrane protein</topology>
    </subcellularLocation>
</comment>
<keyword evidence="11" id="KW-1185">Reference proteome</keyword>
<gene>
    <name evidence="10" type="ORF">C8N40_104368</name>
</gene>
<name>A0A2T5YK08_9BACT</name>
<feature type="transmembrane region" description="Helical" evidence="8">
    <location>
        <begin position="268"/>
        <end position="288"/>
    </location>
</feature>
<feature type="transmembrane region" description="Helical" evidence="8">
    <location>
        <begin position="108"/>
        <end position="131"/>
    </location>
</feature>
<reference evidence="10 11" key="1">
    <citation type="submission" date="2018-04" db="EMBL/GenBank/DDBJ databases">
        <title>Genomic Encyclopedia of Archaeal and Bacterial Type Strains, Phase II (KMG-II): from individual species to whole genera.</title>
        <authorList>
            <person name="Goeker M."/>
        </authorList>
    </citation>
    <scope>NUCLEOTIDE SEQUENCE [LARGE SCALE GENOMIC DNA]</scope>
    <source>
        <strain evidence="10 11">DSM 100162</strain>
    </source>
</reference>
<evidence type="ECO:0000313" key="11">
    <source>
        <dbReference type="Proteomes" id="UP000244225"/>
    </source>
</evidence>
<feature type="transmembrane region" description="Helical" evidence="8">
    <location>
        <begin position="444"/>
        <end position="461"/>
    </location>
</feature>
<feature type="transmembrane region" description="Helical" evidence="8">
    <location>
        <begin position="467"/>
        <end position="484"/>
    </location>
</feature>
<dbReference type="Gene3D" id="1.20.1740.10">
    <property type="entry name" value="Amino acid/polyamine transporter I"/>
    <property type="match status" value="1"/>
</dbReference>
<feature type="transmembrane region" description="Helical" evidence="8">
    <location>
        <begin position="137"/>
        <end position="159"/>
    </location>
</feature>
<dbReference type="RefSeq" id="WP_108211728.1">
    <property type="nucleotide sequence ID" value="NZ_QBKI01000004.1"/>
</dbReference>
<feature type="transmembrane region" description="Helical" evidence="8">
    <location>
        <begin position="55"/>
        <end position="77"/>
    </location>
</feature>
<dbReference type="InterPro" id="IPR001463">
    <property type="entry name" value="Na/Ala_symport"/>
</dbReference>
<feature type="transmembrane region" description="Helical" evidence="8">
    <location>
        <begin position="400"/>
        <end position="423"/>
    </location>
</feature>
<dbReference type="EMBL" id="QBKI01000004">
    <property type="protein sequence ID" value="PTX19635.1"/>
    <property type="molecule type" value="Genomic_DNA"/>
</dbReference>
<dbReference type="GO" id="GO:0005886">
    <property type="term" value="C:plasma membrane"/>
    <property type="evidence" value="ECO:0007669"/>
    <property type="project" value="UniProtKB-SubCell"/>
</dbReference>
<evidence type="ECO:0000256" key="9">
    <source>
        <dbReference type="SAM" id="SignalP"/>
    </source>
</evidence>
<evidence type="ECO:0000256" key="2">
    <source>
        <dbReference type="ARBA" id="ARBA00009261"/>
    </source>
</evidence>
<comment type="caution">
    <text evidence="10">The sequence shown here is derived from an EMBL/GenBank/DDBJ whole genome shotgun (WGS) entry which is preliminary data.</text>
</comment>
<protein>
    <submittedName>
        <fullName evidence="10">AGCS family alanine or glycine:cation symporter</fullName>
    </submittedName>
</protein>
<dbReference type="Pfam" id="PF01235">
    <property type="entry name" value="Na_Ala_symp"/>
    <property type="match status" value="1"/>
</dbReference>
<dbReference type="PANTHER" id="PTHR30330:SF3">
    <property type="entry name" value="TRANSCRIPTIONAL REGULATOR, LRP FAMILY"/>
    <property type="match status" value="1"/>
</dbReference>
<evidence type="ECO:0000256" key="4">
    <source>
        <dbReference type="ARBA" id="ARBA00022475"/>
    </source>
</evidence>
<dbReference type="NCBIfam" id="TIGR00835">
    <property type="entry name" value="agcS"/>
    <property type="match status" value="1"/>
</dbReference>
<keyword evidence="7 8" id="KW-0472">Membrane</keyword>
<feature type="transmembrane region" description="Helical" evidence="8">
    <location>
        <begin position="358"/>
        <end position="380"/>
    </location>
</feature>
<comment type="similarity">
    <text evidence="2 8">Belongs to the alanine or glycine:cation symporter (AGCS) (TC 2.A.25) family.</text>
</comment>
<evidence type="ECO:0000256" key="3">
    <source>
        <dbReference type="ARBA" id="ARBA00022448"/>
    </source>
</evidence>
<organism evidence="10 11">
    <name type="scientific">Pontibacter mucosus</name>
    <dbReference type="NCBI Taxonomy" id="1649266"/>
    <lineage>
        <taxon>Bacteria</taxon>
        <taxon>Pseudomonadati</taxon>
        <taxon>Bacteroidota</taxon>
        <taxon>Cytophagia</taxon>
        <taxon>Cytophagales</taxon>
        <taxon>Hymenobacteraceae</taxon>
        <taxon>Pontibacter</taxon>
    </lineage>
</organism>
<proteinExistence type="inferred from homology"/>
<keyword evidence="3 8" id="KW-0813">Transport</keyword>
<dbReference type="PRINTS" id="PR00175">
    <property type="entry name" value="NAALASMPORT"/>
</dbReference>
<dbReference type="OrthoDB" id="9804874at2"/>
<feature type="transmembrane region" description="Helical" evidence="8">
    <location>
        <begin position="193"/>
        <end position="213"/>
    </location>
</feature>
<dbReference type="PROSITE" id="PS51257">
    <property type="entry name" value="PROKAR_LIPOPROTEIN"/>
    <property type="match status" value="1"/>
</dbReference>
<evidence type="ECO:0000256" key="7">
    <source>
        <dbReference type="ARBA" id="ARBA00023136"/>
    </source>
</evidence>
<keyword evidence="8" id="KW-0769">Symport</keyword>
<accession>A0A2T5YK08</accession>
<evidence type="ECO:0000256" key="6">
    <source>
        <dbReference type="ARBA" id="ARBA00022989"/>
    </source>
</evidence>
<evidence type="ECO:0000256" key="5">
    <source>
        <dbReference type="ARBA" id="ARBA00022692"/>
    </source>
</evidence>
<feature type="transmembrane region" description="Helical" evidence="8">
    <location>
        <begin position="239"/>
        <end position="256"/>
    </location>
</feature>
<evidence type="ECO:0000256" key="1">
    <source>
        <dbReference type="ARBA" id="ARBA00004651"/>
    </source>
</evidence>
<keyword evidence="6 8" id="KW-1133">Transmembrane helix</keyword>
<dbReference type="AlphaFoldDB" id="A0A2T5YK08"/>